<dbReference type="EMBL" id="JAOPGA020001227">
    <property type="protein sequence ID" value="KAL0486367.1"/>
    <property type="molecule type" value="Genomic_DNA"/>
</dbReference>
<comment type="caution">
    <text evidence="2">The sequence shown here is derived from an EMBL/GenBank/DDBJ whole genome shotgun (WGS) entry which is preliminary data.</text>
</comment>
<keyword evidence="1" id="KW-0732">Signal</keyword>
<dbReference type="AlphaFoldDB" id="A0AAW2ZCL1"/>
<sequence length="281" mass="31317">MEYITKNKYNMFKTLALLSIIALALAQQTYDCYPTSAADGNYYYVSFQKDLYKYSKHDLKLVQKKTFSVNLCAPATIRDGILIFAGSNRNSDRSNIRAIDLALLSTESGAAPYTAALVGTSAQTQVAAIENSIYTFVPNNGSNYVSKRYYNEEQEVRVNLQSYSDTYGNIVVDPYVPNRLHAITQSCMYRGCDAYKYYRLESKYNLFRGSSGVRLNNTITSGCPVPPSGCGVPVLLSFQLSNDVANWVWSIATDQGYKVYIENYDAKCNTKKQVLLGGSLA</sequence>
<evidence type="ECO:0000313" key="3">
    <source>
        <dbReference type="Proteomes" id="UP001431209"/>
    </source>
</evidence>
<feature type="non-terminal residue" evidence="2">
    <location>
        <position position="281"/>
    </location>
</feature>
<protein>
    <submittedName>
        <fullName evidence="2">Uncharacterized protein</fullName>
    </submittedName>
</protein>
<keyword evidence="3" id="KW-1185">Reference proteome</keyword>
<name>A0AAW2ZCL1_9EUKA</name>
<evidence type="ECO:0000256" key="1">
    <source>
        <dbReference type="SAM" id="SignalP"/>
    </source>
</evidence>
<organism evidence="2 3">
    <name type="scientific">Acrasis kona</name>
    <dbReference type="NCBI Taxonomy" id="1008807"/>
    <lineage>
        <taxon>Eukaryota</taxon>
        <taxon>Discoba</taxon>
        <taxon>Heterolobosea</taxon>
        <taxon>Tetramitia</taxon>
        <taxon>Eutetramitia</taxon>
        <taxon>Acrasidae</taxon>
        <taxon>Acrasis</taxon>
    </lineage>
</organism>
<gene>
    <name evidence="2" type="ORF">AKO1_001989</name>
</gene>
<accession>A0AAW2ZCL1</accession>
<evidence type="ECO:0000313" key="2">
    <source>
        <dbReference type="EMBL" id="KAL0486367.1"/>
    </source>
</evidence>
<reference evidence="2 3" key="1">
    <citation type="submission" date="2024-03" db="EMBL/GenBank/DDBJ databases">
        <title>The Acrasis kona genome and developmental transcriptomes reveal deep origins of eukaryotic multicellular pathways.</title>
        <authorList>
            <person name="Sheikh S."/>
            <person name="Fu C.-J."/>
            <person name="Brown M.W."/>
            <person name="Baldauf S.L."/>
        </authorList>
    </citation>
    <scope>NUCLEOTIDE SEQUENCE [LARGE SCALE GENOMIC DNA]</scope>
    <source>
        <strain evidence="2 3">ATCC MYA-3509</strain>
    </source>
</reference>
<proteinExistence type="predicted"/>
<feature type="signal peptide" evidence="1">
    <location>
        <begin position="1"/>
        <end position="26"/>
    </location>
</feature>
<feature type="chain" id="PRO_5043374448" evidence="1">
    <location>
        <begin position="27"/>
        <end position="281"/>
    </location>
</feature>
<dbReference type="Proteomes" id="UP001431209">
    <property type="component" value="Unassembled WGS sequence"/>
</dbReference>